<dbReference type="Gene3D" id="1.10.10.2910">
    <property type="match status" value="1"/>
</dbReference>
<evidence type="ECO:0000313" key="3">
    <source>
        <dbReference type="EMBL" id="GAA2317436.1"/>
    </source>
</evidence>
<dbReference type="Proteomes" id="UP001501584">
    <property type="component" value="Unassembled WGS sequence"/>
</dbReference>
<dbReference type="SUPFAM" id="SSF47413">
    <property type="entry name" value="lambda repressor-like DNA-binding domains"/>
    <property type="match status" value="1"/>
</dbReference>
<dbReference type="Gene3D" id="1.10.260.40">
    <property type="entry name" value="lambda repressor-like DNA-binding domains"/>
    <property type="match status" value="1"/>
</dbReference>
<dbReference type="PROSITE" id="PS50943">
    <property type="entry name" value="HTH_CROC1"/>
    <property type="match status" value="1"/>
</dbReference>
<dbReference type="InterPro" id="IPR052345">
    <property type="entry name" value="Rad_response_metalloprotease"/>
</dbReference>
<evidence type="ECO:0000313" key="4">
    <source>
        <dbReference type="Proteomes" id="UP001501584"/>
    </source>
</evidence>
<comment type="caution">
    <text evidence="3">The sequence shown here is derived from an EMBL/GenBank/DDBJ whole genome shotgun (WGS) entry which is preliminary data.</text>
</comment>
<feature type="domain" description="HTH cro/C1-type" evidence="2">
    <location>
        <begin position="20"/>
        <end position="75"/>
    </location>
</feature>
<organism evidence="3 4">
    <name type="scientific">Glycomyces rutgersensis</name>
    <dbReference type="NCBI Taxonomy" id="58115"/>
    <lineage>
        <taxon>Bacteria</taxon>
        <taxon>Bacillati</taxon>
        <taxon>Actinomycetota</taxon>
        <taxon>Actinomycetes</taxon>
        <taxon>Glycomycetales</taxon>
        <taxon>Glycomycetaceae</taxon>
        <taxon>Glycomyces</taxon>
    </lineage>
</organism>
<keyword evidence="4" id="KW-1185">Reference proteome</keyword>
<dbReference type="InterPro" id="IPR010982">
    <property type="entry name" value="Lambda_DNA-bd_dom_sf"/>
</dbReference>
<dbReference type="InterPro" id="IPR010359">
    <property type="entry name" value="IrrE_HExxH"/>
</dbReference>
<sequence length="373" mass="41422">MCDYRNMKLDDGWAAIGERVRRIRVATGLTQAELADAIGLDDRSAVSKIERGERRIDGMELVGLGRALKVPLDHFIEDPPQVFARRSSALVAEETTEDETAMFRLQTALVAWRNDVRQLIGFGVLKVRKPLLYPGAQERQDDGREAARWLRKRLNLASEPIETLMRPAEAVGLLYAVMVLDGEKNDEGASLNAGDFSVAILNRQSDVGRRRATAAHELGHVLLGDDFSTDIGVHASKEDREAVIDAFASEFLLPAVVLKRFAVGLNRTDLIRLAAEYKVSWSLAIRQAELAEVISDRDAKDWAGQTPTYTEFMDSLGWAPQPDLEKVVVSPSVAHAVMTAYSRSLISADRAVEMMRGQIRRDQLPEVDEVDSL</sequence>
<protein>
    <submittedName>
        <fullName evidence="3">ImmA/IrrE family metallo-endopeptidase</fullName>
    </submittedName>
</protein>
<comment type="similarity">
    <text evidence="1">Belongs to the short-chain fatty acyl-CoA assimilation regulator (ScfR) family.</text>
</comment>
<dbReference type="CDD" id="cd00093">
    <property type="entry name" value="HTH_XRE"/>
    <property type="match status" value="1"/>
</dbReference>
<gene>
    <name evidence="3" type="ORF">GCM10010403_02910</name>
</gene>
<dbReference type="PANTHER" id="PTHR43236">
    <property type="entry name" value="ANTITOXIN HIGA1"/>
    <property type="match status" value="1"/>
</dbReference>
<name>A0ABN3F662_9ACTN</name>
<dbReference type="InterPro" id="IPR001387">
    <property type="entry name" value="Cro/C1-type_HTH"/>
</dbReference>
<reference evidence="3 4" key="1">
    <citation type="journal article" date="2019" name="Int. J. Syst. Evol. Microbiol.">
        <title>The Global Catalogue of Microorganisms (GCM) 10K type strain sequencing project: providing services to taxonomists for standard genome sequencing and annotation.</title>
        <authorList>
            <consortium name="The Broad Institute Genomics Platform"/>
            <consortium name="The Broad Institute Genome Sequencing Center for Infectious Disease"/>
            <person name="Wu L."/>
            <person name="Ma J."/>
        </authorList>
    </citation>
    <scope>NUCLEOTIDE SEQUENCE [LARGE SCALE GENOMIC DNA]</scope>
    <source>
        <strain evidence="3 4">JCM 6238</strain>
    </source>
</reference>
<dbReference type="Pfam" id="PF01381">
    <property type="entry name" value="HTH_3"/>
    <property type="match status" value="1"/>
</dbReference>
<proteinExistence type="inferred from homology"/>
<dbReference type="EMBL" id="BAAASX010000001">
    <property type="protein sequence ID" value="GAA2317436.1"/>
    <property type="molecule type" value="Genomic_DNA"/>
</dbReference>
<accession>A0ABN3F662</accession>
<evidence type="ECO:0000259" key="2">
    <source>
        <dbReference type="PROSITE" id="PS50943"/>
    </source>
</evidence>
<evidence type="ECO:0000256" key="1">
    <source>
        <dbReference type="ARBA" id="ARBA00007227"/>
    </source>
</evidence>
<dbReference type="SMART" id="SM00530">
    <property type="entry name" value="HTH_XRE"/>
    <property type="match status" value="1"/>
</dbReference>
<dbReference type="PANTHER" id="PTHR43236:SF1">
    <property type="entry name" value="BLL7220 PROTEIN"/>
    <property type="match status" value="1"/>
</dbReference>
<dbReference type="Pfam" id="PF06114">
    <property type="entry name" value="Peptidase_M78"/>
    <property type="match status" value="1"/>
</dbReference>